<organism evidence="2">
    <name type="scientific">Arion vulgaris</name>
    <dbReference type="NCBI Taxonomy" id="1028688"/>
    <lineage>
        <taxon>Eukaryota</taxon>
        <taxon>Metazoa</taxon>
        <taxon>Spiralia</taxon>
        <taxon>Lophotrochozoa</taxon>
        <taxon>Mollusca</taxon>
        <taxon>Gastropoda</taxon>
        <taxon>Heterobranchia</taxon>
        <taxon>Euthyneura</taxon>
        <taxon>Panpulmonata</taxon>
        <taxon>Eupulmonata</taxon>
        <taxon>Stylommatophora</taxon>
        <taxon>Helicina</taxon>
        <taxon>Arionoidea</taxon>
        <taxon>Arionidae</taxon>
        <taxon>Arion</taxon>
    </lineage>
</organism>
<sequence>MINQLTFIFVPGHVGVHSNDGADHLADTAVIEDRRPMKKCTYHSHKRSRSYRSP</sequence>
<proteinExistence type="predicted"/>
<accession>A0A0B7BCI4</accession>
<dbReference type="EMBL" id="HACG01044159">
    <property type="protein sequence ID" value="CEK91024.1"/>
    <property type="molecule type" value="Transcribed_RNA"/>
</dbReference>
<name>A0A0B7BCI4_9EUPU</name>
<dbReference type="InterPro" id="IPR036397">
    <property type="entry name" value="RNaseH_sf"/>
</dbReference>
<evidence type="ECO:0000313" key="1">
    <source>
        <dbReference type="EMBL" id="CEK91023.1"/>
    </source>
</evidence>
<dbReference type="EMBL" id="HACG01044158">
    <property type="protein sequence ID" value="CEK91023.1"/>
    <property type="molecule type" value="Transcribed_RNA"/>
</dbReference>
<gene>
    <name evidence="2" type="primary">ORF180542</name>
    <name evidence="1" type="synonym">ORF180537</name>
</gene>
<evidence type="ECO:0000313" key="2">
    <source>
        <dbReference type="EMBL" id="CEK91024.1"/>
    </source>
</evidence>
<protein>
    <submittedName>
        <fullName evidence="2">Uncharacterized protein</fullName>
    </submittedName>
</protein>
<dbReference type="AlphaFoldDB" id="A0A0B7BCI4"/>
<dbReference type="Gene3D" id="3.30.420.10">
    <property type="entry name" value="Ribonuclease H-like superfamily/Ribonuclease H"/>
    <property type="match status" value="1"/>
</dbReference>
<dbReference type="GO" id="GO:0003676">
    <property type="term" value="F:nucleic acid binding"/>
    <property type="evidence" value="ECO:0007669"/>
    <property type="project" value="InterPro"/>
</dbReference>
<reference evidence="2" key="1">
    <citation type="submission" date="2014-12" db="EMBL/GenBank/DDBJ databases">
        <title>Insight into the proteome of Arion vulgaris.</title>
        <authorList>
            <person name="Aradska J."/>
            <person name="Bulat T."/>
            <person name="Smidak R."/>
            <person name="Sarate P."/>
            <person name="Gangsoo J."/>
            <person name="Sialana F."/>
            <person name="Bilban M."/>
            <person name="Lubec G."/>
        </authorList>
    </citation>
    <scope>NUCLEOTIDE SEQUENCE</scope>
    <source>
        <tissue evidence="2">Skin</tissue>
    </source>
</reference>